<accession>A0ABT1EQ79</accession>
<evidence type="ECO:0000256" key="3">
    <source>
        <dbReference type="ARBA" id="ARBA00022723"/>
    </source>
</evidence>
<gene>
    <name evidence="7" type="ORF">NK118_14380</name>
</gene>
<reference evidence="7 8" key="1">
    <citation type="journal article" date="2022" name="Genome Biol. Evol.">
        <title>Host diet, physiology and behaviors set the stage for Lachnospiraceae cladogenesis.</title>
        <authorList>
            <person name="Vera-Ponce De Leon A."/>
            <person name="Schneider M."/>
            <person name="Jahnes B.C."/>
            <person name="Sadowski V."/>
            <person name="Camuy-Velez L.A."/>
            <person name="Duan J."/>
            <person name="Sabree Z.L."/>
        </authorList>
    </citation>
    <scope>NUCLEOTIDE SEQUENCE [LARGE SCALE GENOMIC DNA]</scope>
    <source>
        <strain evidence="7 8">PAL227</strain>
    </source>
</reference>
<dbReference type="RefSeq" id="WP_262070299.1">
    <property type="nucleotide sequence ID" value="NZ_JAMXOC010000034.1"/>
</dbReference>
<dbReference type="InterPro" id="IPR002933">
    <property type="entry name" value="Peptidase_M20"/>
</dbReference>
<dbReference type="Proteomes" id="UP001523565">
    <property type="component" value="Unassembled WGS sequence"/>
</dbReference>
<name>A0ABT1EQ79_9FIRM</name>
<comment type="caution">
    <text evidence="7">The sequence shown here is derived from an EMBL/GenBank/DDBJ whole genome shotgun (WGS) entry which is preliminary data.</text>
</comment>
<evidence type="ECO:0000313" key="8">
    <source>
        <dbReference type="Proteomes" id="UP001523565"/>
    </source>
</evidence>
<evidence type="ECO:0000259" key="6">
    <source>
        <dbReference type="Pfam" id="PF07687"/>
    </source>
</evidence>
<keyword evidence="8" id="KW-1185">Reference proteome</keyword>
<evidence type="ECO:0000256" key="2">
    <source>
        <dbReference type="ARBA" id="ARBA00006247"/>
    </source>
</evidence>
<dbReference type="Gene3D" id="3.30.70.360">
    <property type="match status" value="1"/>
</dbReference>
<comment type="cofactor">
    <cofactor evidence="1">
        <name>Zn(2+)</name>
        <dbReference type="ChEBI" id="CHEBI:29105"/>
    </cofactor>
</comment>
<evidence type="ECO:0000313" key="7">
    <source>
        <dbReference type="EMBL" id="MCP1111437.1"/>
    </source>
</evidence>
<keyword evidence="4" id="KW-0378">Hydrolase</keyword>
<dbReference type="SUPFAM" id="SSF53187">
    <property type="entry name" value="Zn-dependent exopeptidases"/>
    <property type="match status" value="1"/>
</dbReference>
<evidence type="ECO:0000256" key="4">
    <source>
        <dbReference type="ARBA" id="ARBA00022801"/>
    </source>
</evidence>
<protein>
    <submittedName>
        <fullName evidence="7">M20/M25/M40 family metallo-hydrolase</fullName>
    </submittedName>
</protein>
<keyword evidence="5" id="KW-0862">Zinc</keyword>
<sequence length="350" mass="38924">MINDLTGLGLRYIREAVLEDGRDNLYFCLNEPAFNKTELLFQTHSDVVSGENMPDAFKSKIEGNKLFGRGSCDAKGQFCAMIWGLKMAYTKNPEKAEKVCIALCCDEEHKHRGVDALIQKKSEVLKGVVVGEPTELSVAIACKGSIRFRINTYGKAAHTSTPQDGENAIYLMAKVIRIIEDYVIPKVSTTSCDLCGNATVAVSLIRGGESVNAVPDSCSIHVDRRLIPGESWKEAYRDIEKTILEHLDNAEQELIRFEKPYLVDPSYRSDINNSFAKQFQDVLVEQGLKSEFSGLAYGCDASKMDGWRVPVFVFGPGSIKEAHTGNEYIDLQELEKAANVYKNLILSVIY</sequence>
<evidence type="ECO:0000256" key="1">
    <source>
        <dbReference type="ARBA" id="ARBA00001947"/>
    </source>
</evidence>
<dbReference type="Gene3D" id="3.40.630.10">
    <property type="entry name" value="Zn peptidases"/>
    <property type="match status" value="1"/>
</dbReference>
<comment type="similarity">
    <text evidence="2">Belongs to the peptidase M20A family.</text>
</comment>
<proteinExistence type="inferred from homology"/>
<keyword evidence="3" id="KW-0479">Metal-binding</keyword>
<dbReference type="InterPro" id="IPR011650">
    <property type="entry name" value="Peptidase_M20_dimer"/>
</dbReference>
<dbReference type="PANTHER" id="PTHR43808">
    <property type="entry name" value="ACETYLORNITHINE DEACETYLASE"/>
    <property type="match status" value="1"/>
</dbReference>
<dbReference type="InterPro" id="IPR036264">
    <property type="entry name" value="Bact_exopeptidase_dim_dom"/>
</dbReference>
<evidence type="ECO:0000256" key="5">
    <source>
        <dbReference type="ARBA" id="ARBA00022833"/>
    </source>
</evidence>
<dbReference type="PANTHER" id="PTHR43808:SF8">
    <property type="entry name" value="PEPTIDASE M20 DIMERISATION DOMAIN-CONTAINING PROTEIN"/>
    <property type="match status" value="1"/>
</dbReference>
<dbReference type="Pfam" id="PF07687">
    <property type="entry name" value="M20_dimer"/>
    <property type="match status" value="1"/>
</dbReference>
<dbReference type="SUPFAM" id="SSF55031">
    <property type="entry name" value="Bacterial exopeptidase dimerisation domain"/>
    <property type="match status" value="1"/>
</dbReference>
<dbReference type="Pfam" id="PF01546">
    <property type="entry name" value="Peptidase_M20"/>
    <property type="match status" value="1"/>
</dbReference>
<feature type="domain" description="Peptidase M20 dimerisation" evidence="6">
    <location>
        <begin position="142"/>
        <end position="249"/>
    </location>
</feature>
<organism evidence="7 8">
    <name type="scientific">Ohessyouella blattaphilus</name>
    <dbReference type="NCBI Taxonomy" id="2949333"/>
    <lineage>
        <taxon>Bacteria</taxon>
        <taxon>Bacillati</taxon>
        <taxon>Bacillota</taxon>
        <taxon>Clostridia</taxon>
        <taxon>Lachnospirales</taxon>
        <taxon>Lachnospiraceae</taxon>
        <taxon>Ohessyouella</taxon>
    </lineage>
</organism>
<dbReference type="InterPro" id="IPR050072">
    <property type="entry name" value="Peptidase_M20A"/>
</dbReference>
<dbReference type="EMBL" id="JAMZFV010000034">
    <property type="protein sequence ID" value="MCP1111437.1"/>
    <property type="molecule type" value="Genomic_DNA"/>
</dbReference>